<organism evidence="2 3">
    <name type="scientific">Microbacterium kyungheense</name>
    <dbReference type="NCBI Taxonomy" id="1263636"/>
    <lineage>
        <taxon>Bacteria</taxon>
        <taxon>Bacillati</taxon>
        <taxon>Actinomycetota</taxon>
        <taxon>Actinomycetes</taxon>
        <taxon>Micrococcales</taxon>
        <taxon>Microbacteriaceae</taxon>
        <taxon>Microbacterium</taxon>
    </lineage>
</organism>
<dbReference type="AlphaFoldDB" id="A0A543EAX4"/>
<name>A0A543EAX4_9MICO</name>
<evidence type="ECO:0000313" key="3">
    <source>
        <dbReference type="Proteomes" id="UP000320235"/>
    </source>
</evidence>
<gene>
    <name evidence="2" type="ORF">FB391_3831</name>
</gene>
<accession>A0A543EAX4</accession>
<evidence type="ECO:0000313" key="2">
    <source>
        <dbReference type="EMBL" id="TQM18696.1"/>
    </source>
</evidence>
<feature type="region of interest" description="Disordered" evidence="1">
    <location>
        <begin position="56"/>
        <end position="77"/>
    </location>
</feature>
<protein>
    <submittedName>
        <fullName evidence="2">Uncharacterized protein</fullName>
    </submittedName>
</protein>
<keyword evidence="3" id="KW-1185">Reference proteome</keyword>
<feature type="region of interest" description="Disordered" evidence="1">
    <location>
        <begin position="309"/>
        <end position="341"/>
    </location>
</feature>
<comment type="caution">
    <text evidence="2">The sequence shown here is derived from an EMBL/GenBank/DDBJ whole genome shotgun (WGS) entry which is preliminary data.</text>
</comment>
<proteinExistence type="predicted"/>
<sequence>MNGPALQVRGRRNAGHTQTFHVKHQLPSGAGPRTVAAVRTAGEFFSPQAAAFPGAGALTSVSDERSRWPTSEKGPLDGRSNCPRCAPGCRPVHRAGVRLPLVCAIGAVRCARSPPGVLHRASCTGRPAPGVLHRASCTGRPAPGVLRRVFRSGCSAQGAPQRVPRTGCPTSGCATPRAHPPWSRVCVRPAGVPTQCPGAGAFARVRSRTNNVDQTAAVLPIGDPVRWCRGRYWLRPLTPPLRAVDAPRNSLAHTLPSGSSPRGFRRSRIVRSWFIRAPRARRCIGRGREVKEHSVTVVHRGVRLFHVKQPRRRRSTTRSNLASRFLSGSHEGHGALASRPT</sequence>
<reference evidence="2 3" key="1">
    <citation type="submission" date="2019-06" db="EMBL/GenBank/DDBJ databases">
        <title>Sequencing the genomes of 1000 actinobacteria strains.</title>
        <authorList>
            <person name="Klenk H.-P."/>
        </authorList>
    </citation>
    <scope>NUCLEOTIDE SEQUENCE [LARGE SCALE GENOMIC DNA]</scope>
    <source>
        <strain evidence="2 3">DSM 105492</strain>
    </source>
</reference>
<dbReference type="Proteomes" id="UP000320235">
    <property type="component" value="Unassembled WGS sequence"/>
</dbReference>
<evidence type="ECO:0000256" key="1">
    <source>
        <dbReference type="SAM" id="MobiDB-lite"/>
    </source>
</evidence>
<dbReference type="EMBL" id="VFPE01000008">
    <property type="protein sequence ID" value="TQM18696.1"/>
    <property type="molecule type" value="Genomic_DNA"/>
</dbReference>